<name>A0ABD3AFF1_9GENT</name>
<gene>
    <name evidence="1" type="ORF">ACH5RR_008814</name>
</gene>
<dbReference type="Proteomes" id="UP001630127">
    <property type="component" value="Unassembled WGS sequence"/>
</dbReference>
<keyword evidence="2" id="KW-1185">Reference proteome</keyword>
<sequence length="89" mass="9864">MKDQASSCSPVVPTDEMVSKSVFKKIFKVMSGGIQSSIAVVRENMAKEATRRDAEFKLMTEDVRQEVKAKDVELVEAGSPELLSEKDEL</sequence>
<evidence type="ECO:0000313" key="2">
    <source>
        <dbReference type="Proteomes" id="UP001630127"/>
    </source>
</evidence>
<proteinExistence type="predicted"/>
<accession>A0ABD3AFF1</accession>
<evidence type="ECO:0000313" key="1">
    <source>
        <dbReference type="EMBL" id="KAL3529492.1"/>
    </source>
</evidence>
<comment type="caution">
    <text evidence="1">The sequence shown here is derived from an EMBL/GenBank/DDBJ whole genome shotgun (WGS) entry which is preliminary data.</text>
</comment>
<reference evidence="1 2" key="1">
    <citation type="submission" date="2024-11" db="EMBL/GenBank/DDBJ databases">
        <title>A near-complete genome assembly of Cinchona calisaya.</title>
        <authorList>
            <person name="Lian D.C."/>
            <person name="Zhao X.W."/>
            <person name="Wei L."/>
        </authorList>
    </citation>
    <scope>NUCLEOTIDE SEQUENCE [LARGE SCALE GENOMIC DNA]</scope>
    <source>
        <tissue evidence="1">Nenye</tissue>
    </source>
</reference>
<organism evidence="1 2">
    <name type="scientific">Cinchona calisaya</name>
    <dbReference type="NCBI Taxonomy" id="153742"/>
    <lineage>
        <taxon>Eukaryota</taxon>
        <taxon>Viridiplantae</taxon>
        <taxon>Streptophyta</taxon>
        <taxon>Embryophyta</taxon>
        <taxon>Tracheophyta</taxon>
        <taxon>Spermatophyta</taxon>
        <taxon>Magnoliopsida</taxon>
        <taxon>eudicotyledons</taxon>
        <taxon>Gunneridae</taxon>
        <taxon>Pentapetalae</taxon>
        <taxon>asterids</taxon>
        <taxon>lamiids</taxon>
        <taxon>Gentianales</taxon>
        <taxon>Rubiaceae</taxon>
        <taxon>Cinchonoideae</taxon>
        <taxon>Cinchoneae</taxon>
        <taxon>Cinchona</taxon>
    </lineage>
</organism>
<dbReference type="EMBL" id="JBJUIK010000004">
    <property type="protein sequence ID" value="KAL3529492.1"/>
    <property type="molecule type" value="Genomic_DNA"/>
</dbReference>
<protein>
    <submittedName>
        <fullName evidence="1">Uncharacterized protein</fullName>
    </submittedName>
</protein>
<dbReference type="AlphaFoldDB" id="A0ABD3AFF1"/>